<dbReference type="OrthoDB" id="5648674at2"/>
<sequence>MKVRTIAEFVTALSLVTFVANANWVCNVANKRGEHWTFTAPTQEGAQSMAKNACDVNSINPNNCNPDCYDNGVAAGRWHCVVSNLKGQNWSFFAPTQEQANALAKNACDVNSINPNNCNPSCVPE</sequence>
<organism evidence="2 3">
    <name type="scientific">Legionella brunensis</name>
    <dbReference type="NCBI Taxonomy" id="29422"/>
    <lineage>
        <taxon>Bacteria</taxon>
        <taxon>Pseudomonadati</taxon>
        <taxon>Pseudomonadota</taxon>
        <taxon>Gammaproteobacteria</taxon>
        <taxon>Legionellales</taxon>
        <taxon>Legionellaceae</taxon>
        <taxon>Legionella</taxon>
    </lineage>
</organism>
<name>A0A0W0SL11_9GAMM</name>
<proteinExistence type="predicted"/>
<dbReference type="AlphaFoldDB" id="A0A0W0SL11"/>
<evidence type="ECO:0008006" key="4">
    <source>
        <dbReference type="Google" id="ProtNLM"/>
    </source>
</evidence>
<dbReference type="Proteomes" id="UP000054742">
    <property type="component" value="Unassembled WGS sequence"/>
</dbReference>
<reference evidence="2 3" key="1">
    <citation type="submission" date="2015-11" db="EMBL/GenBank/DDBJ databases">
        <title>Genomic analysis of 38 Legionella species identifies large and diverse effector repertoires.</title>
        <authorList>
            <person name="Burstein D."/>
            <person name="Amaro F."/>
            <person name="Zusman T."/>
            <person name="Lifshitz Z."/>
            <person name="Cohen O."/>
            <person name="Gilbert J.A."/>
            <person name="Pupko T."/>
            <person name="Shuman H.A."/>
            <person name="Segal G."/>
        </authorList>
    </citation>
    <scope>NUCLEOTIDE SEQUENCE [LARGE SCALE GENOMIC DNA]</scope>
    <source>
        <strain evidence="2 3">ATCC 43878</strain>
    </source>
</reference>
<protein>
    <recommendedName>
        <fullName evidence="4">DUF4189 domain-containing protein</fullName>
    </recommendedName>
</protein>
<feature type="chain" id="PRO_5006912096" description="DUF4189 domain-containing protein" evidence="1">
    <location>
        <begin position="23"/>
        <end position="125"/>
    </location>
</feature>
<keyword evidence="1" id="KW-0732">Signal</keyword>
<keyword evidence="3" id="KW-1185">Reference proteome</keyword>
<dbReference type="RefSeq" id="WP_058441523.1">
    <property type="nucleotide sequence ID" value="NZ_CAAAHU010000003.1"/>
</dbReference>
<evidence type="ECO:0000313" key="3">
    <source>
        <dbReference type="Proteomes" id="UP000054742"/>
    </source>
</evidence>
<dbReference type="PATRIC" id="fig|29422.6.peg.1536"/>
<comment type="caution">
    <text evidence="2">The sequence shown here is derived from an EMBL/GenBank/DDBJ whole genome shotgun (WGS) entry which is preliminary data.</text>
</comment>
<evidence type="ECO:0000313" key="2">
    <source>
        <dbReference type="EMBL" id="KTC84090.1"/>
    </source>
</evidence>
<dbReference type="STRING" id="29422.Lbru_1451"/>
<feature type="signal peptide" evidence="1">
    <location>
        <begin position="1"/>
        <end position="22"/>
    </location>
</feature>
<dbReference type="EMBL" id="LNXV01000011">
    <property type="protein sequence ID" value="KTC84090.1"/>
    <property type="molecule type" value="Genomic_DNA"/>
</dbReference>
<evidence type="ECO:0000256" key="1">
    <source>
        <dbReference type="SAM" id="SignalP"/>
    </source>
</evidence>
<gene>
    <name evidence="2" type="ORF">Lbru_1451</name>
</gene>
<accession>A0A0W0SL11</accession>